<dbReference type="AlphaFoldDB" id="A0A1I5CL86"/>
<evidence type="ECO:0008006" key="3">
    <source>
        <dbReference type="Google" id="ProtNLM"/>
    </source>
</evidence>
<name>A0A1I5CL86_9FLAO</name>
<protein>
    <recommendedName>
        <fullName evidence="3">Lacal_2735 family protein</fullName>
    </recommendedName>
</protein>
<dbReference type="OrthoDB" id="1453538at2"/>
<dbReference type="EMBL" id="FOVN01000005">
    <property type="protein sequence ID" value="SFN87642.1"/>
    <property type="molecule type" value="Genomic_DNA"/>
</dbReference>
<evidence type="ECO:0000313" key="1">
    <source>
        <dbReference type="EMBL" id="SFN87642.1"/>
    </source>
</evidence>
<sequence>MSAQFCKIGKVKVDLKQILGLKELENKYKNFIEEAYNVSMTDASLSDMLYFEAQKIKQIILKAKQCDATF</sequence>
<reference evidence="2" key="1">
    <citation type="submission" date="2016-10" db="EMBL/GenBank/DDBJ databases">
        <authorList>
            <person name="Varghese N."/>
            <person name="Submissions S."/>
        </authorList>
    </citation>
    <scope>NUCLEOTIDE SEQUENCE [LARGE SCALE GENOMIC DNA]</scope>
    <source>
        <strain evidence="2">DSM 23925</strain>
    </source>
</reference>
<evidence type="ECO:0000313" key="2">
    <source>
        <dbReference type="Proteomes" id="UP000198705"/>
    </source>
</evidence>
<keyword evidence="2" id="KW-1185">Reference proteome</keyword>
<dbReference type="InterPro" id="IPR045493">
    <property type="entry name" value="DUF6435"/>
</dbReference>
<organism evidence="1 2">
    <name type="scientific">Bizionia echini</name>
    <dbReference type="NCBI Taxonomy" id="649333"/>
    <lineage>
        <taxon>Bacteria</taxon>
        <taxon>Pseudomonadati</taxon>
        <taxon>Bacteroidota</taxon>
        <taxon>Flavobacteriia</taxon>
        <taxon>Flavobacteriales</taxon>
        <taxon>Flavobacteriaceae</taxon>
        <taxon>Bizionia</taxon>
    </lineage>
</organism>
<accession>A0A1I5CL86</accession>
<proteinExistence type="predicted"/>
<dbReference type="RefSeq" id="WP_092208942.1">
    <property type="nucleotide sequence ID" value="NZ_FOVN01000005.1"/>
</dbReference>
<gene>
    <name evidence="1" type="ORF">SAMN04487989_105142</name>
</gene>
<dbReference type="Proteomes" id="UP000198705">
    <property type="component" value="Unassembled WGS sequence"/>
</dbReference>
<dbReference type="NCBIfam" id="NF033487">
    <property type="entry name" value="Lacal_2735_fam"/>
    <property type="match status" value="1"/>
</dbReference>